<evidence type="ECO:0000313" key="1">
    <source>
        <dbReference type="EMBL" id="QCE10135.1"/>
    </source>
</evidence>
<dbReference type="Proteomes" id="UP000501690">
    <property type="component" value="Linkage Group LG10"/>
</dbReference>
<keyword evidence="2" id="KW-1185">Reference proteome</keyword>
<accession>A0A4D6NDC3</accession>
<organism evidence="1 2">
    <name type="scientific">Vigna unguiculata</name>
    <name type="common">Cowpea</name>
    <dbReference type="NCBI Taxonomy" id="3917"/>
    <lineage>
        <taxon>Eukaryota</taxon>
        <taxon>Viridiplantae</taxon>
        <taxon>Streptophyta</taxon>
        <taxon>Embryophyta</taxon>
        <taxon>Tracheophyta</taxon>
        <taxon>Spermatophyta</taxon>
        <taxon>Magnoliopsida</taxon>
        <taxon>eudicotyledons</taxon>
        <taxon>Gunneridae</taxon>
        <taxon>Pentapetalae</taxon>
        <taxon>rosids</taxon>
        <taxon>fabids</taxon>
        <taxon>Fabales</taxon>
        <taxon>Fabaceae</taxon>
        <taxon>Papilionoideae</taxon>
        <taxon>50 kb inversion clade</taxon>
        <taxon>NPAAA clade</taxon>
        <taxon>indigoferoid/millettioid clade</taxon>
        <taxon>Phaseoleae</taxon>
        <taxon>Vigna</taxon>
    </lineage>
</organism>
<protein>
    <submittedName>
        <fullName evidence="1">Uncharacterized protein</fullName>
    </submittedName>
</protein>
<name>A0A4D6NDC3_VIGUN</name>
<proteinExistence type="predicted"/>
<evidence type="ECO:0000313" key="2">
    <source>
        <dbReference type="Proteomes" id="UP000501690"/>
    </source>
</evidence>
<gene>
    <name evidence="1" type="ORF">DEO72_LG10g1361</name>
</gene>
<dbReference type="AlphaFoldDB" id="A0A4D6NDC3"/>
<sequence length="54" mass="5584">MAQVRVVSSTVCCSGGSGGEVDVEELFEVAVAGGWRRSCESGGEGGRPDVLVRR</sequence>
<reference evidence="1 2" key="1">
    <citation type="submission" date="2019-04" db="EMBL/GenBank/DDBJ databases">
        <title>An improved genome assembly and genetic linkage map for asparagus bean, Vigna unguiculata ssp. sesquipedialis.</title>
        <authorList>
            <person name="Xia Q."/>
            <person name="Zhang R."/>
            <person name="Dong Y."/>
        </authorList>
    </citation>
    <scope>NUCLEOTIDE SEQUENCE [LARGE SCALE GENOMIC DNA]</scope>
    <source>
        <tissue evidence="1">Leaf</tissue>
    </source>
</reference>
<dbReference type="EMBL" id="CP039354">
    <property type="protein sequence ID" value="QCE10135.1"/>
    <property type="molecule type" value="Genomic_DNA"/>
</dbReference>